<comment type="similarity">
    <text evidence="3">Belongs to the HAD-like hydrolase superfamily. SerB family.</text>
</comment>
<evidence type="ECO:0000256" key="2">
    <source>
        <dbReference type="ARBA" id="ARBA00005135"/>
    </source>
</evidence>
<evidence type="ECO:0000256" key="10">
    <source>
        <dbReference type="ARBA" id="ARBA00031693"/>
    </source>
</evidence>
<keyword evidence="9" id="KW-0718">Serine biosynthesis</keyword>
<feature type="active site" description="Proton donor" evidence="13">
    <location>
        <position position="13"/>
    </location>
</feature>
<evidence type="ECO:0000313" key="14">
    <source>
        <dbReference type="EMBL" id="MQQ50682.1"/>
    </source>
</evidence>
<dbReference type="GO" id="GO:0036424">
    <property type="term" value="F:L-phosphoserine phosphatase activity"/>
    <property type="evidence" value="ECO:0007669"/>
    <property type="project" value="InterPro"/>
</dbReference>
<dbReference type="SFLD" id="SFLDG01137">
    <property type="entry name" value="C1.6.1:_Phosphoserine_Phosphat"/>
    <property type="match status" value="1"/>
</dbReference>
<dbReference type="EMBL" id="WIKC01000005">
    <property type="protein sequence ID" value="MQQ50682.1"/>
    <property type="molecule type" value="Genomic_DNA"/>
</dbReference>
<dbReference type="EC" id="3.1.3.3" evidence="4"/>
<keyword evidence="6" id="KW-0479">Metal-binding</keyword>
<evidence type="ECO:0000256" key="8">
    <source>
        <dbReference type="ARBA" id="ARBA00022842"/>
    </source>
</evidence>
<keyword evidence="5" id="KW-0028">Amino-acid biosynthesis</keyword>
<dbReference type="PANTHER" id="PTHR43344:SF2">
    <property type="entry name" value="PHOSPHOSERINE PHOSPHATASE"/>
    <property type="match status" value="1"/>
</dbReference>
<evidence type="ECO:0000256" key="7">
    <source>
        <dbReference type="ARBA" id="ARBA00022801"/>
    </source>
</evidence>
<comment type="catalytic activity">
    <reaction evidence="12">
        <text>O-phospho-D-serine + H2O = D-serine + phosphate</text>
        <dbReference type="Rhea" id="RHEA:24873"/>
        <dbReference type="ChEBI" id="CHEBI:15377"/>
        <dbReference type="ChEBI" id="CHEBI:35247"/>
        <dbReference type="ChEBI" id="CHEBI:43474"/>
        <dbReference type="ChEBI" id="CHEBI:58680"/>
        <dbReference type="EC" id="3.1.3.3"/>
    </reaction>
</comment>
<proteinExistence type="inferred from homology"/>
<accession>A0A7X1V3C4</accession>
<reference evidence="14 15" key="1">
    <citation type="submission" date="2019-10" db="EMBL/GenBank/DDBJ databases">
        <title>Streptococcus mitis of the oral and urogenital tracts.</title>
        <authorList>
            <person name="Price T."/>
            <person name="Mores C.R."/>
            <person name="Putonti C."/>
            <person name="Wolfe A.J."/>
        </authorList>
    </citation>
    <scope>NUCLEOTIDE SEQUENCE [LARGE SCALE GENOMIC DNA]</scope>
    <source>
        <strain evidence="14 15">SM09</strain>
    </source>
</reference>
<dbReference type="InterPro" id="IPR023214">
    <property type="entry name" value="HAD_sf"/>
</dbReference>
<protein>
    <recommendedName>
        <fullName evidence="4">phosphoserine phosphatase</fullName>
        <ecNumber evidence="4">3.1.3.3</ecNumber>
    </recommendedName>
    <alternativeName>
        <fullName evidence="10">O-phosphoserine phosphohydrolase</fullName>
    </alternativeName>
</protein>
<dbReference type="InterPro" id="IPR050582">
    <property type="entry name" value="HAD-like_SerB"/>
</dbReference>
<dbReference type="GO" id="GO:0000287">
    <property type="term" value="F:magnesium ion binding"/>
    <property type="evidence" value="ECO:0007669"/>
    <property type="project" value="TreeGrafter"/>
</dbReference>
<evidence type="ECO:0000256" key="11">
    <source>
        <dbReference type="ARBA" id="ARBA00048138"/>
    </source>
</evidence>
<comment type="cofactor">
    <cofactor evidence="1">
        <name>Mg(2+)</name>
        <dbReference type="ChEBI" id="CHEBI:18420"/>
    </cofactor>
</comment>
<evidence type="ECO:0000256" key="9">
    <source>
        <dbReference type="ARBA" id="ARBA00023299"/>
    </source>
</evidence>
<sequence length="218" mass="24361">MSQVRGLCVMDVDGTLILEEVIDFLGREVGREEEISQITSRAMRGELNFESSLRKRVSFLEGLPISVFDKVFNTIHLTPNAQKFISILQKNDILVGLVSGGFTPIVDRLAKSLGIAHFSANQLEVKDGLLTGKLIGQIISPEVKKETLEKWRDKLKLPKERTIAIGDGANDLLMLKSAGLGIAFCAKEVLKKEIPNYVDKRDFLEVLPLIDWLEWGKI</sequence>
<dbReference type="GO" id="GO:0006564">
    <property type="term" value="P:L-serine biosynthetic process"/>
    <property type="evidence" value="ECO:0007669"/>
    <property type="project" value="UniProtKB-KW"/>
</dbReference>
<evidence type="ECO:0000256" key="12">
    <source>
        <dbReference type="ARBA" id="ARBA00048523"/>
    </source>
</evidence>
<dbReference type="GO" id="GO:0005737">
    <property type="term" value="C:cytoplasm"/>
    <property type="evidence" value="ECO:0007669"/>
    <property type="project" value="TreeGrafter"/>
</dbReference>
<dbReference type="CDD" id="cd07500">
    <property type="entry name" value="HAD_PSP"/>
    <property type="match status" value="1"/>
</dbReference>
<dbReference type="SFLD" id="SFLDF00029">
    <property type="entry name" value="phosphoserine_phosphatase"/>
    <property type="match status" value="1"/>
</dbReference>
<comment type="pathway">
    <text evidence="2">Amino-acid biosynthesis; L-serine biosynthesis; L-serine from 3-phospho-D-glycerate: step 3/3.</text>
</comment>
<dbReference type="InterPro" id="IPR004469">
    <property type="entry name" value="PSP"/>
</dbReference>
<organism evidence="14 15">
    <name type="scientific">Streptococcus mitis</name>
    <dbReference type="NCBI Taxonomy" id="28037"/>
    <lineage>
        <taxon>Bacteria</taxon>
        <taxon>Bacillati</taxon>
        <taxon>Bacillota</taxon>
        <taxon>Bacilli</taxon>
        <taxon>Lactobacillales</taxon>
        <taxon>Streptococcaceae</taxon>
        <taxon>Streptococcus</taxon>
        <taxon>Streptococcus mitis group</taxon>
    </lineage>
</organism>
<evidence type="ECO:0000256" key="3">
    <source>
        <dbReference type="ARBA" id="ARBA00009184"/>
    </source>
</evidence>
<dbReference type="SFLD" id="SFLDS00003">
    <property type="entry name" value="Haloacid_Dehalogenase"/>
    <property type="match status" value="1"/>
</dbReference>
<evidence type="ECO:0000256" key="1">
    <source>
        <dbReference type="ARBA" id="ARBA00001946"/>
    </source>
</evidence>
<dbReference type="UniPathway" id="UPA00135">
    <property type="reaction ID" value="UER00198"/>
</dbReference>
<evidence type="ECO:0000313" key="15">
    <source>
        <dbReference type="Proteomes" id="UP000466247"/>
    </source>
</evidence>
<evidence type="ECO:0000256" key="13">
    <source>
        <dbReference type="PIRSR" id="PIRSR604469-1"/>
    </source>
</evidence>
<dbReference type="RefSeq" id="WP_153199067.1">
    <property type="nucleotide sequence ID" value="NZ_WIJF01000004.1"/>
</dbReference>
<dbReference type="Gene3D" id="3.40.50.1000">
    <property type="entry name" value="HAD superfamily/HAD-like"/>
    <property type="match status" value="1"/>
</dbReference>
<dbReference type="SUPFAM" id="SSF56784">
    <property type="entry name" value="HAD-like"/>
    <property type="match status" value="1"/>
</dbReference>
<evidence type="ECO:0000256" key="5">
    <source>
        <dbReference type="ARBA" id="ARBA00022605"/>
    </source>
</evidence>
<feature type="active site" description="Nucleophile" evidence="13">
    <location>
        <position position="11"/>
    </location>
</feature>
<keyword evidence="7 14" id="KW-0378">Hydrolase</keyword>
<dbReference type="NCBIfam" id="TIGR01488">
    <property type="entry name" value="HAD-SF-IB"/>
    <property type="match status" value="1"/>
</dbReference>
<dbReference type="InterPro" id="IPR036412">
    <property type="entry name" value="HAD-like_sf"/>
</dbReference>
<name>A0A7X1V3C4_STRMT</name>
<dbReference type="PANTHER" id="PTHR43344">
    <property type="entry name" value="PHOSPHOSERINE PHOSPHATASE"/>
    <property type="match status" value="1"/>
</dbReference>
<dbReference type="Pfam" id="PF12710">
    <property type="entry name" value="HAD"/>
    <property type="match status" value="1"/>
</dbReference>
<dbReference type="Proteomes" id="UP000466247">
    <property type="component" value="Unassembled WGS sequence"/>
</dbReference>
<dbReference type="NCBIfam" id="TIGR00338">
    <property type="entry name" value="serB"/>
    <property type="match status" value="1"/>
</dbReference>
<dbReference type="AlphaFoldDB" id="A0A7X1V3C4"/>
<comment type="catalytic activity">
    <reaction evidence="11">
        <text>O-phospho-L-serine + H2O = L-serine + phosphate</text>
        <dbReference type="Rhea" id="RHEA:21208"/>
        <dbReference type="ChEBI" id="CHEBI:15377"/>
        <dbReference type="ChEBI" id="CHEBI:33384"/>
        <dbReference type="ChEBI" id="CHEBI:43474"/>
        <dbReference type="ChEBI" id="CHEBI:57524"/>
        <dbReference type="EC" id="3.1.3.3"/>
    </reaction>
</comment>
<evidence type="ECO:0000256" key="6">
    <source>
        <dbReference type="ARBA" id="ARBA00022723"/>
    </source>
</evidence>
<comment type="caution">
    <text evidence="14">The sequence shown here is derived from an EMBL/GenBank/DDBJ whole genome shotgun (WGS) entry which is preliminary data.</text>
</comment>
<gene>
    <name evidence="14" type="primary">serB</name>
    <name evidence="14" type="ORF">GEZ71_06380</name>
</gene>
<keyword evidence="8" id="KW-0460">Magnesium</keyword>
<evidence type="ECO:0000256" key="4">
    <source>
        <dbReference type="ARBA" id="ARBA00012640"/>
    </source>
</evidence>
<dbReference type="SFLD" id="SFLDG01136">
    <property type="entry name" value="C1.6:_Phosphoserine_Phosphatas"/>
    <property type="match status" value="1"/>
</dbReference>